<organism evidence="2 3">
    <name type="scientific">Acorus calamus</name>
    <name type="common">Sweet flag</name>
    <dbReference type="NCBI Taxonomy" id="4465"/>
    <lineage>
        <taxon>Eukaryota</taxon>
        <taxon>Viridiplantae</taxon>
        <taxon>Streptophyta</taxon>
        <taxon>Embryophyta</taxon>
        <taxon>Tracheophyta</taxon>
        <taxon>Spermatophyta</taxon>
        <taxon>Magnoliopsida</taxon>
        <taxon>Liliopsida</taxon>
        <taxon>Acoraceae</taxon>
        <taxon>Acorus</taxon>
    </lineage>
</organism>
<sequence length="75" mass="8353">MEGYDIKSSAEISGQNFEQKDSEDCAGGEELSFSKRKRRLKVAASANAYSKDQVVQHGRLPSSHDNDSVKKNHRV</sequence>
<comment type="caution">
    <text evidence="2">The sequence shown here is derived from an EMBL/GenBank/DDBJ whole genome shotgun (WGS) entry which is preliminary data.</text>
</comment>
<feature type="compositionally biased region" description="Basic and acidic residues" evidence="1">
    <location>
        <begin position="62"/>
        <end position="75"/>
    </location>
</feature>
<evidence type="ECO:0000313" key="3">
    <source>
        <dbReference type="Proteomes" id="UP001180020"/>
    </source>
</evidence>
<reference evidence="2" key="1">
    <citation type="journal article" date="2023" name="Nat. Commun.">
        <title>Diploid and tetraploid genomes of Acorus and the evolution of monocots.</title>
        <authorList>
            <person name="Ma L."/>
            <person name="Liu K.W."/>
            <person name="Li Z."/>
            <person name="Hsiao Y.Y."/>
            <person name="Qi Y."/>
            <person name="Fu T."/>
            <person name="Tang G.D."/>
            <person name="Zhang D."/>
            <person name="Sun W.H."/>
            <person name="Liu D.K."/>
            <person name="Li Y."/>
            <person name="Chen G.Z."/>
            <person name="Liu X.D."/>
            <person name="Liao X.Y."/>
            <person name="Jiang Y.T."/>
            <person name="Yu X."/>
            <person name="Hao Y."/>
            <person name="Huang J."/>
            <person name="Zhao X.W."/>
            <person name="Ke S."/>
            <person name="Chen Y.Y."/>
            <person name="Wu W.L."/>
            <person name="Hsu J.L."/>
            <person name="Lin Y.F."/>
            <person name="Huang M.D."/>
            <person name="Li C.Y."/>
            <person name="Huang L."/>
            <person name="Wang Z.W."/>
            <person name="Zhao X."/>
            <person name="Zhong W.Y."/>
            <person name="Peng D.H."/>
            <person name="Ahmad S."/>
            <person name="Lan S."/>
            <person name="Zhang J.S."/>
            <person name="Tsai W.C."/>
            <person name="Van de Peer Y."/>
            <person name="Liu Z.J."/>
        </authorList>
    </citation>
    <scope>NUCLEOTIDE SEQUENCE</scope>
    <source>
        <strain evidence="2">CP</strain>
    </source>
</reference>
<feature type="region of interest" description="Disordered" evidence="1">
    <location>
        <begin position="1"/>
        <end position="30"/>
    </location>
</feature>
<accession>A0AAV9EXX8</accession>
<keyword evidence="3" id="KW-1185">Reference proteome</keyword>
<reference evidence="2" key="2">
    <citation type="submission" date="2023-06" db="EMBL/GenBank/DDBJ databases">
        <authorList>
            <person name="Ma L."/>
            <person name="Liu K.-W."/>
            <person name="Li Z."/>
            <person name="Hsiao Y.-Y."/>
            <person name="Qi Y."/>
            <person name="Fu T."/>
            <person name="Tang G."/>
            <person name="Zhang D."/>
            <person name="Sun W.-H."/>
            <person name="Liu D.-K."/>
            <person name="Li Y."/>
            <person name="Chen G.-Z."/>
            <person name="Liu X.-D."/>
            <person name="Liao X.-Y."/>
            <person name="Jiang Y.-T."/>
            <person name="Yu X."/>
            <person name="Hao Y."/>
            <person name="Huang J."/>
            <person name="Zhao X.-W."/>
            <person name="Ke S."/>
            <person name="Chen Y.-Y."/>
            <person name="Wu W.-L."/>
            <person name="Hsu J.-L."/>
            <person name="Lin Y.-F."/>
            <person name="Huang M.-D."/>
            <person name="Li C.-Y."/>
            <person name="Huang L."/>
            <person name="Wang Z.-W."/>
            <person name="Zhao X."/>
            <person name="Zhong W.-Y."/>
            <person name="Peng D.-H."/>
            <person name="Ahmad S."/>
            <person name="Lan S."/>
            <person name="Zhang J.-S."/>
            <person name="Tsai W.-C."/>
            <person name="Van De Peer Y."/>
            <person name="Liu Z.-J."/>
        </authorList>
    </citation>
    <scope>NUCLEOTIDE SEQUENCE</scope>
    <source>
        <strain evidence="2">CP</strain>
        <tissue evidence="2">Leaves</tissue>
    </source>
</reference>
<dbReference type="AlphaFoldDB" id="A0AAV9EXX8"/>
<evidence type="ECO:0000256" key="1">
    <source>
        <dbReference type="SAM" id="MobiDB-lite"/>
    </source>
</evidence>
<name>A0AAV9EXX8_ACOCL</name>
<dbReference type="Proteomes" id="UP001180020">
    <property type="component" value="Unassembled WGS sequence"/>
</dbReference>
<protein>
    <submittedName>
        <fullName evidence="2">Uncharacterized protein</fullName>
    </submittedName>
</protein>
<feature type="region of interest" description="Disordered" evidence="1">
    <location>
        <begin position="52"/>
        <end position="75"/>
    </location>
</feature>
<evidence type="ECO:0000313" key="2">
    <source>
        <dbReference type="EMBL" id="KAK1317048.1"/>
    </source>
</evidence>
<dbReference type="EMBL" id="JAUJYO010000005">
    <property type="protein sequence ID" value="KAK1317048.1"/>
    <property type="molecule type" value="Genomic_DNA"/>
</dbReference>
<gene>
    <name evidence="2" type="ORF">QJS10_CPA05g00746</name>
</gene>
<proteinExistence type="predicted"/>